<evidence type="ECO:0000256" key="3">
    <source>
        <dbReference type="ARBA" id="ARBA00022989"/>
    </source>
</evidence>
<keyword evidence="4 5" id="KW-0472">Membrane</keyword>
<proteinExistence type="inferred from homology"/>
<feature type="transmembrane region" description="Helical" evidence="5">
    <location>
        <begin position="126"/>
        <end position="144"/>
    </location>
</feature>
<comment type="similarity">
    <text evidence="5">Belongs to the ABC-2 integral membrane protein family.</text>
</comment>
<name>A0A1V5MI91_UNCT6</name>
<evidence type="ECO:0000256" key="4">
    <source>
        <dbReference type="ARBA" id="ARBA00023136"/>
    </source>
</evidence>
<feature type="transmembrane region" description="Helical" evidence="5">
    <location>
        <begin position="150"/>
        <end position="173"/>
    </location>
</feature>
<dbReference type="PIRSF" id="PIRSF006648">
    <property type="entry name" value="DrrB"/>
    <property type="match status" value="1"/>
</dbReference>
<dbReference type="PROSITE" id="PS51012">
    <property type="entry name" value="ABC_TM2"/>
    <property type="match status" value="1"/>
</dbReference>
<feature type="transmembrane region" description="Helical" evidence="5">
    <location>
        <begin position="232"/>
        <end position="256"/>
    </location>
</feature>
<feature type="transmembrane region" description="Helical" evidence="5">
    <location>
        <begin position="180"/>
        <end position="199"/>
    </location>
</feature>
<protein>
    <recommendedName>
        <fullName evidence="5">Transport permease protein</fullName>
    </recommendedName>
</protein>
<evidence type="ECO:0000313" key="7">
    <source>
        <dbReference type="EMBL" id="OPZ92521.1"/>
    </source>
</evidence>
<dbReference type="InterPro" id="IPR000412">
    <property type="entry name" value="ABC_2_transport"/>
</dbReference>
<feature type="transmembrane region" description="Helical" evidence="5">
    <location>
        <begin position="20"/>
        <end position="45"/>
    </location>
</feature>
<comment type="caution">
    <text evidence="7">The sequence shown here is derived from an EMBL/GenBank/DDBJ whole genome shotgun (WGS) entry which is preliminary data.</text>
</comment>
<dbReference type="InterPro" id="IPR013525">
    <property type="entry name" value="ABC2_TM"/>
</dbReference>
<dbReference type="GO" id="GO:0043190">
    <property type="term" value="C:ATP-binding cassette (ABC) transporter complex"/>
    <property type="evidence" value="ECO:0007669"/>
    <property type="project" value="InterPro"/>
</dbReference>
<evidence type="ECO:0000256" key="5">
    <source>
        <dbReference type="RuleBase" id="RU361157"/>
    </source>
</evidence>
<feature type="domain" description="ABC transmembrane type-2" evidence="6">
    <location>
        <begin position="29"/>
        <end position="259"/>
    </location>
</feature>
<dbReference type="InterPro" id="IPR051784">
    <property type="entry name" value="Nod_factor_ABC_transporter"/>
</dbReference>
<evidence type="ECO:0000256" key="1">
    <source>
        <dbReference type="ARBA" id="ARBA00004141"/>
    </source>
</evidence>
<comment type="subcellular location">
    <subcellularLocation>
        <location evidence="5">Cell membrane</location>
        <topology evidence="5">Multi-pass membrane protein</topology>
    </subcellularLocation>
    <subcellularLocation>
        <location evidence="1">Membrane</location>
        <topology evidence="1">Multi-pass membrane protein</topology>
    </subcellularLocation>
</comment>
<dbReference type="PRINTS" id="PR00164">
    <property type="entry name" value="ABC2TRNSPORT"/>
</dbReference>
<organism evidence="7">
    <name type="scientific">candidate division TA06 bacterium ADurb.Bin417</name>
    <dbReference type="NCBI Taxonomy" id="1852828"/>
    <lineage>
        <taxon>Bacteria</taxon>
        <taxon>Bacteria division TA06</taxon>
    </lineage>
</organism>
<dbReference type="GO" id="GO:0140359">
    <property type="term" value="F:ABC-type transporter activity"/>
    <property type="evidence" value="ECO:0007669"/>
    <property type="project" value="InterPro"/>
</dbReference>
<dbReference type="EMBL" id="MWAK01000090">
    <property type="protein sequence ID" value="OPZ92521.1"/>
    <property type="molecule type" value="Genomic_DNA"/>
</dbReference>
<dbReference type="PANTHER" id="PTHR43229:SF2">
    <property type="entry name" value="NODULATION PROTEIN J"/>
    <property type="match status" value="1"/>
</dbReference>
<keyword evidence="3 5" id="KW-1133">Transmembrane helix</keyword>
<dbReference type="Pfam" id="PF01061">
    <property type="entry name" value="ABC2_membrane"/>
    <property type="match status" value="1"/>
</dbReference>
<dbReference type="Proteomes" id="UP000485484">
    <property type="component" value="Unassembled WGS sequence"/>
</dbReference>
<keyword evidence="5" id="KW-1003">Cell membrane</keyword>
<sequence>MSSGLGNISWRAVRVWQRNWTVYCATWLINFLAPILEPLLFLLAFGVGLGRLVPSVAYGGLEIPYRVFIMPGILAVSVMNYAFFETTYASFVRIYFQKTYDAILATPLLLEDVLAGEILWGATKSVLATAIMMVVVSCFGLLVYPAALWLIPAALLGGLAFASLGMIFTGLVGSIDQFNLPIFLLVTPMYLFGGVFFPLESLPDWAVNLAKLLPLTHLVIVMRQLALGRVDASLAGSLAALLVFGAACFVLALYLLRRRLIK</sequence>
<dbReference type="PANTHER" id="PTHR43229">
    <property type="entry name" value="NODULATION PROTEIN J"/>
    <property type="match status" value="1"/>
</dbReference>
<accession>A0A1V5MI91</accession>
<evidence type="ECO:0000259" key="6">
    <source>
        <dbReference type="PROSITE" id="PS51012"/>
    </source>
</evidence>
<feature type="transmembrane region" description="Helical" evidence="5">
    <location>
        <begin position="65"/>
        <end position="84"/>
    </location>
</feature>
<reference evidence="7" key="1">
    <citation type="submission" date="2017-02" db="EMBL/GenBank/DDBJ databases">
        <title>Delving into the versatile metabolic prowess of the omnipresent phylum Bacteroidetes.</title>
        <authorList>
            <person name="Nobu M.K."/>
            <person name="Mei R."/>
            <person name="Narihiro T."/>
            <person name="Kuroda K."/>
            <person name="Liu W.-T."/>
        </authorList>
    </citation>
    <scope>NUCLEOTIDE SEQUENCE</scope>
    <source>
        <strain evidence="7">ADurb.Bin417</strain>
    </source>
</reference>
<keyword evidence="5" id="KW-0813">Transport</keyword>
<keyword evidence="2 5" id="KW-0812">Transmembrane</keyword>
<dbReference type="InterPro" id="IPR047817">
    <property type="entry name" value="ABC2_TM_bact-type"/>
</dbReference>
<dbReference type="AlphaFoldDB" id="A0A1V5MI91"/>
<evidence type="ECO:0000256" key="2">
    <source>
        <dbReference type="ARBA" id="ARBA00022692"/>
    </source>
</evidence>
<gene>
    <name evidence="7" type="primary">yadH</name>
    <name evidence="7" type="ORF">BWY73_00761</name>
</gene>